<keyword evidence="3" id="KW-1185">Reference proteome</keyword>
<proteinExistence type="predicted"/>
<evidence type="ECO:0000313" key="2">
    <source>
        <dbReference type="EMBL" id="GEO04944.1"/>
    </source>
</evidence>
<name>A0A512AZ18_9BACT</name>
<evidence type="ECO:0000259" key="1">
    <source>
        <dbReference type="Pfam" id="PF14905"/>
    </source>
</evidence>
<organism evidence="2 3">
    <name type="scientific">Adhaeribacter aerolatus</name>
    <dbReference type="NCBI Taxonomy" id="670289"/>
    <lineage>
        <taxon>Bacteria</taxon>
        <taxon>Pseudomonadati</taxon>
        <taxon>Bacteroidota</taxon>
        <taxon>Cytophagia</taxon>
        <taxon>Cytophagales</taxon>
        <taxon>Hymenobacteraceae</taxon>
        <taxon>Adhaeribacter</taxon>
    </lineage>
</organism>
<sequence length="63" mass="7270">MLNPGYSYEKTPIVGWQVHLDPATNKQYARAENLINSRNYSLNFSAPFNPTPWWQIQSNLMGV</sequence>
<accession>A0A512AZ18</accession>
<feature type="domain" description="Outer membrane protein beta-barrel" evidence="1">
    <location>
        <begin position="2"/>
        <end position="62"/>
    </location>
</feature>
<protein>
    <recommendedName>
        <fullName evidence="1">Outer membrane protein beta-barrel domain-containing protein</fullName>
    </recommendedName>
</protein>
<dbReference type="EMBL" id="BJYS01000018">
    <property type="protein sequence ID" value="GEO04944.1"/>
    <property type="molecule type" value="Genomic_DNA"/>
</dbReference>
<evidence type="ECO:0000313" key="3">
    <source>
        <dbReference type="Proteomes" id="UP000321532"/>
    </source>
</evidence>
<dbReference type="AlphaFoldDB" id="A0A512AZ18"/>
<dbReference type="RefSeq" id="WP_170252598.1">
    <property type="nucleotide sequence ID" value="NZ_BJYS01000018.1"/>
</dbReference>
<gene>
    <name evidence="2" type="ORF">AAE02nite_26080</name>
</gene>
<dbReference type="Proteomes" id="UP000321532">
    <property type="component" value="Unassembled WGS sequence"/>
</dbReference>
<dbReference type="Pfam" id="PF14905">
    <property type="entry name" value="OMP_b-brl_3"/>
    <property type="match status" value="1"/>
</dbReference>
<comment type="caution">
    <text evidence="2">The sequence shown here is derived from an EMBL/GenBank/DDBJ whole genome shotgun (WGS) entry which is preliminary data.</text>
</comment>
<reference evidence="2 3" key="1">
    <citation type="submission" date="2019-07" db="EMBL/GenBank/DDBJ databases">
        <title>Whole genome shotgun sequence of Adhaeribacter aerolatus NBRC 106133.</title>
        <authorList>
            <person name="Hosoyama A."/>
            <person name="Uohara A."/>
            <person name="Ohji S."/>
            <person name="Ichikawa N."/>
        </authorList>
    </citation>
    <scope>NUCLEOTIDE SEQUENCE [LARGE SCALE GENOMIC DNA]</scope>
    <source>
        <strain evidence="2 3">NBRC 106133</strain>
    </source>
</reference>
<dbReference type="InterPro" id="IPR041700">
    <property type="entry name" value="OMP_b-brl_3"/>
</dbReference>